<feature type="domain" description="C3H1-type" evidence="6">
    <location>
        <begin position="389"/>
        <end position="416"/>
    </location>
</feature>
<feature type="compositionally biased region" description="Low complexity" evidence="5">
    <location>
        <begin position="40"/>
        <end position="97"/>
    </location>
</feature>
<feature type="compositionally biased region" description="Acidic residues" evidence="5">
    <location>
        <begin position="371"/>
        <end position="381"/>
    </location>
</feature>
<feature type="compositionally biased region" description="Low complexity" evidence="5">
    <location>
        <begin position="12"/>
        <end position="31"/>
    </location>
</feature>
<evidence type="ECO:0000313" key="9">
    <source>
        <dbReference type="Proteomes" id="UP000007801"/>
    </source>
</evidence>
<gene>
    <name evidence="7" type="primary">Dana\GF20935</name>
    <name evidence="7" type="synonym">dana_GLEANR_4174</name>
    <name evidence="7" type="ORF">GF20935</name>
</gene>
<dbReference type="EMBL" id="CH902622">
    <property type="protein sequence ID" value="EDV34489.1"/>
    <property type="molecule type" value="Genomic_DNA"/>
</dbReference>
<reference evidence="7 9" key="1">
    <citation type="journal article" date="2007" name="Nature">
        <title>Evolution of genes and genomes on the Drosophila phylogeny.</title>
        <authorList>
            <consortium name="Drosophila 12 Genomes Consortium"/>
            <person name="Clark A.G."/>
            <person name="Eisen M.B."/>
            <person name="Smith D.R."/>
            <person name="Bergman C.M."/>
            <person name="Oliver B."/>
            <person name="Markow T.A."/>
            <person name="Kaufman T.C."/>
            <person name="Kellis M."/>
            <person name="Gelbart W."/>
            <person name="Iyer V.N."/>
            <person name="Pollard D.A."/>
            <person name="Sackton T.B."/>
            <person name="Larracuente A.M."/>
            <person name="Singh N.D."/>
            <person name="Abad J.P."/>
            <person name="Abt D.N."/>
            <person name="Adryan B."/>
            <person name="Aguade M."/>
            <person name="Akashi H."/>
            <person name="Anderson W.W."/>
            <person name="Aquadro C.F."/>
            <person name="Ardell D.H."/>
            <person name="Arguello R."/>
            <person name="Artieri C.G."/>
            <person name="Barbash D.A."/>
            <person name="Barker D."/>
            <person name="Barsanti P."/>
            <person name="Batterham P."/>
            <person name="Batzoglou S."/>
            <person name="Begun D."/>
            <person name="Bhutkar A."/>
            <person name="Blanco E."/>
            <person name="Bosak S.A."/>
            <person name="Bradley R.K."/>
            <person name="Brand A.D."/>
            <person name="Brent M.R."/>
            <person name="Brooks A.N."/>
            <person name="Brown R.H."/>
            <person name="Butlin R.K."/>
            <person name="Caggese C."/>
            <person name="Calvi B.R."/>
            <person name="Bernardo de Carvalho A."/>
            <person name="Caspi A."/>
            <person name="Castrezana S."/>
            <person name="Celniker S.E."/>
            <person name="Chang J.L."/>
            <person name="Chapple C."/>
            <person name="Chatterji S."/>
            <person name="Chinwalla A."/>
            <person name="Civetta A."/>
            <person name="Clifton S.W."/>
            <person name="Comeron J.M."/>
            <person name="Costello J.C."/>
            <person name="Coyne J.A."/>
            <person name="Daub J."/>
            <person name="David R.G."/>
            <person name="Delcher A.L."/>
            <person name="Delehaunty K."/>
            <person name="Do C.B."/>
            <person name="Ebling H."/>
            <person name="Edwards K."/>
            <person name="Eickbush T."/>
            <person name="Evans J.D."/>
            <person name="Filipski A."/>
            <person name="Findeiss S."/>
            <person name="Freyhult E."/>
            <person name="Fulton L."/>
            <person name="Fulton R."/>
            <person name="Garcia A.C."/>
            <person name="Gardiner A."/>
            <person name="Garfield D.A."/>
            <person name="Garvin B.E."/>
            <person name="Gibson G."/>
            <person name="Gilbert D."/>
            <person name="Gnerre S."/>
            <person name="Godfrey J."/>
            <person name="Good R."/>
            <person name="Gotea V."/>
            <person name="Gravely B."/>
            <person name="Greenberg A.J."/>
            <person name="Griffiths-Jones S."/>
            <person name="Gross S."/>
            <person name="Guigo R."/>
            <person name="Gustafson E.A."/>
            <person name="Haerty W."/>
            <person name="Hahn M.W."/>
            <person name="Halligan D.L."/>
            <person name="Halpern A.L."/>
            <person name="Halter G.M."/>
            <person name="Han M.V."/>
            <person name="Heger A."/>
            <person name="Hillier L."/>
            <person name="Hinrichs A.S."/>
            <person name="Holmes I."/>
            <person name="Hoskins R.A."/>
            <person name="Hubisz M.J."/>
            <person name="Hultmark D."/>
            <person name="Huntley M.A."/>
            <person name="Jaffe D.B."/>
            <person name="Jagadeeshan S."/>
            <person name="Jeck W.R."/>
            <person name="Johnson J."/>
            <person name="Jones C.D."/>
            <person name="Jordan W.C."/>
            <person name="Karpen G.H."/>
            <person name="Kataoka E."/>
            <person name="Keightley P.D."/>
            <person name="Kheradpour P."/>
            <person name="Kirkness E.F."/>
            <person name="Koerich L.B."/>
            <person name="Kristiansen K."/>
            <person name="Kudrna D."/>
            <person name="Kulathinal R.J."/>
            <person name="Kumar S."/>
            <person name="Kwok R."/>
            <person name="Lander E."/>
            <person name="Langley C.H."/>
            <person name="Lapoint R."/>
            <person name="Lazzaro B.P."/>
            <person name="Lee S.J."/>
            <person name="Levesque L."/>
            <person name="Li R."/>
            <person name="Lin C.F."/>
            <person name="Lin M.F."/>
            <person name="Lindblad-Toh K."/>
            <person name="Llopart A."/>
            <person name="Long M."/>
            <person name="Low L."/>
            <person name="Lozovsky E."/>
            <person name="Lu J."/>
            <person name="Luo M."/>
            <person name="Machado C.A."/>
            <person name="Makalowski W."/>
            <person name="Marzo M."/>
            <person name="Matsuda M."/>
            <person name="Matzkin L."/>
            <person name="McAllister B."/>
            <person name="McBride C.S."/>
            <person name="McKernan B."/>
            <person name="McKernan K."/>
            <person name="Mendez-Lago M."/>
            <person name="Minx P."/>
            <person name="Mollenhauer M.U."/>
            <person name="Montooth K."/>
            <person name="Mount S.M."/>
            <person name="Mu X."/>
            <person name="Myers E."/>
            <person name="Negre B."/>
            <person name="Newfeld S."/>
            <person name="Nielsen R."/>
            <person name="Noor M.A."/>
            <person name="O'Grady P."/>
            <person name="Pachter L."/>
            <person name="Papaceit M."/>
            <person name="Parisi M.J."/>
            <person name="Parisi M."/>
            <person name="Parts L."/>
            <person name="Pedersen J.S."/>
            <person name="Pesole G."/>
            <person name="Phillippy A.M."/>
            <person name="Ponting C.P."/>
            <person name="Pop M."/>
            <person name="Porcelli D."/>
            <person name="Powell J.R."/>
            <person name="Prohaska S."/>
            <person name="Pruitt K."/>
            <person name="Puig M."/>
            <person name="Quesneville H."/>
            <person name="Ram K.R."/>
            <person name="Rand D."/>
            <person name="Rasmussen M.D."/>
            <person name="Reed L.K."/>
            <person name="Reenan R."/>
            <person name="Reily A."/>
            <person name="Remington K.A."/>
            <person name="Rieger T.T."/>
            <person name="Ritchie M.G."/>
            <person name="Robin C."/>
            <person name="Rogers Y.H."/>
            <person name="Rohde C."/>
            <person name="Rozas J."/>
            <person name="Rubenfield M.J."/>
            <person name="Ruiz A."/>
            <person name="Russo S."/>
            <person name="Salzberg S.L."/>
            <person name="Sanchez-Gracia A."/>
            <person name="Saranga D.J."/>
            <person name="Sato H."/>
            <person name="Schaeffer S.W."/>
            <person name="Schatz M.C."/>
            <person name="Schlenke T."/>
            <person name="Schwartz R."/>
            <person name="Segarra C."/>
            <person name="Singh R.S."/>
            <person name="Sirot L."/>
            <person name="Sirota M."/>
            <person name="Sisneros N.B."/>
            <person name="Smith C.D."/>
            <person name="Smith T.F."/>
            <person name="Spieth J."/>
            <person name="Stage D.E."/>
            <person name="Stark A."/>
            <person name="Stephan W."/>
            <person name="Strausberg R.L."/>
            <person name="Strempel S."/>
            <person name="Sturgill D."/>
            <person name="Sutton G."/>
            <person name="Sutton G.G."/>
            <person name="Tao W."/>
            <person name="Teichmann S."/>
            <person name="Tobari Y.N."/>
            <person name="Tomimura Y."/>
            <person name="Tsolas J.M."/>
            <person name="Valente V.L."/>
            <person name="Venter E."/>
            <person name="Venter J.C."/>
            <person name="Vicario S."/>
            <person name="Vieira F.G."/>
            <person name="Vilella A.J."/>
            <person name="Villasante A."/>
            <person name="Walenz B."/>
            <person name="Wang J."/>
            <person name="Wasserman M."/>
            <person name="Watts T."/>
            <person name="Wilson D."/>
            <person name="Wilson R.K."/>
            <person name="Wing R.A."/>
            <person name="Wolfner M.F."/>
            <person name="Wong A."/>
            <person name="Wong G.K."/>
            <person name="Wu C.I."/>
            <person name="Wu G."/>
            <person name="Yamamoto D."/>
            <person name="Yang H.P."/>
            <person name="Yang S.P."/>
            <person name="Yorke J.A."/>
            <person name="Yoshida K."/>
            <person name="Zdobnov E."/>
            <person name="Zhang P."/>
            <person name="Zhang Y."/>
            <person name="Zimin A.V."/>
            <person name="Baldwin J."/>
            <person name="Abdouelleil A."/>
            <person name="Abdulkadir J."/>
            <person name="Abebe A."/>
            <person name="Abera B."/>
            <person name="Abreu J."/>
            <person name="Acer S.C."/>
            <person name="Aftuck L."/>
            <person name="Alexander A."/>
            <person name="An P."/>
            <person name="Anderson E."/>
            <person name="Anderson S."/>
            <person name="Arachi H."/>
            <person name="Azer M."/>
            <person name="Bachantsang P."/>
            <person name="Barry A."/>
            <person name="Bayul T."/>
            <person name="Berlin A."/>
            <person name="Bessette D."/>
            <person name="Bloom T."/>
            <person name="Blye J."/>
            <person name="Boguslavskiy L."/>
            <person name="Bonnet C."/>
            <person name="Boukhgalter B."/>
            <person name="Bourzgui I."/>
            <person name="Brown A."/>
            <person name="Cahill P."/>
            <person name="Channer S."/>
            <person name="Cheshatsang Y."/>
            <person name="Chuda L."/>
            <person name="Citroen M."/>
            <person name="Collymore A."/>
            <person name="Cooke P."/>
            <person name="Costello M."/>
            <person name="D'Aco K."/>
            <person name="Daza R."/>
            <person name="De Haan G."/>
            <person name="DeGray S."/>
            <person name="DeMaso C."/>
            <person name="Dhargay N."/>
            <person name="Dooley K."/>
            <person name="Dooley E."/>
            <person name="Doricent M."/>
            <person name="Dorje P."/>
            <person name="Dorjee K."/>
            <person name="Dupes A."/>
            <person name="Elong R."/>
            <person name="Falk J."/>
            <person name="Farina A."/>
            <person name="Faro S."/>
            <person name="Ferguson D."/>
            <person name="Fisher S."/>
            <person name="Foley C.D."/>
            <person name="Franke A."/>
            <person name="Friedrich D."/>
            <person name="Gadbois L."/>
            <person name="Gearin G."/>
            <person name="Gearin C.R."/>
            <person name="Giannoukos G."/>
            <person name="Goode T."/>
            <person name="Graham J."/>
            <person name="Grandbois E."/>
            <person name="Grewal S."/>
            <person name="Gyaltsen K."/>
            <person name="Hafez N."/>
            <person name="Hagos B."/>
            <person name="Hall J."/>
            <person name="Henson C."/>
            <person name="Hollinger A."/>
            <person name="Honan T."/>
            <person name="Huard M.D."/>
            <person name="Hughes L."/>
            <person name="Hurhula B."/>
            <person name="Husby M.E."/>
            <person name="Kamat A."/>
            <person name="Kanga B."/>
            <person name="Kashin S."/>
            <person name="Khazanovich D."/>
            <person name="Kisner P."/>
            <person name="Lance K."/>
            <person name="Lara M."/>
            <person name="Lee W."/>
            <person name="Lennon N."/>
            <person name="Letendre F."/>
            <person name="LeVine R."/>
            <person name="Lipovsky A."/>
            <person name="Liu X."/>
            <person name="Liu J."/>
            <person name="Liu S."/>
            <person name="Lokyitsang T."/>
            <person name="Lokyitsang Y."/>
            <person name="Lubonja R."/>
            <person name="Lui A."/>
            <person name="MacDonald P."/>
            <person name="Magnisalis V."/>
            <person name="Maru K."/>
            <person name="Matthews C."/>
            <person name="McCusker W."/>
            <person name="McDonough S."/>
            <person name="Mehta T."/>
            <person name="Meldrim J."/>
            <person name="Meneus L."/>
            <person name="Mihai O."/>
            <person name="Mihalev A."/>
            <person name="Mihova T."/>
            <person name="Mittelman R."/>
            <person name="Mlenga V."/>
            <person name="Montmayeur A."/>
            <person name="Mulrain L."/>
            <person name="Navidi A."/>
            <person name="Naylor J."/>
            <person name="Negash T."/>
            <person name="Nguyen T."/>
            <person name="Nguyen N."/>
            <person name="Nicol R."/>
            <person name="Norbu C."/>
            <person name="Norbu N."/>
            <person name="Novod N."/>
            <person name="O'Neill B."/>
            <person name="Osman S."/>
            <person name="Markiewicz E."/>
            <person name="Oyono O.L."/>
            <person name="Patti C."/>
            <person name="Phunkhang P."/>
            <person name="Pierre F."/>
            <person name="Priest M."/>
            <person name="Raghuraman S."/>
            <person name="Rege F."/>
            <person name="Reyes R."/>
            <person name="Rise C."/>
            <person name="Rogov P."/>
            <person name="Ross K."/>
            <person name="Ryan E."/>
            <person name="Settipalli S."/>
            <person name="Shea T."/>
            <person name="Sherpa N."/>
            <person name="Shi L."/>
            <person name="Shih D."/>
            <person name="Sparrow T."/>
            <person name="Spaulding J."/>
            <person name="Stalker J."/>
            <person name="Stange-Thomann N."/>
            <person name="Stavropoulos S."/>
            <person name="Stone C."/>
            <person name="Strader C."/>
            <person name="Tesfaye S."/>
            <person name="Thomson T."/>
            <person name="Thoulutsang Y."/>
            <person name="Thoulutsang D."/>
            <person name="Topham K."/>
            <person name="Topping I."/>
            <person name="Tsamla T."/>
            <person name="Vassiliev H."/>
            <person name="Vo A."/>
            <person name="Wangchuk T."/>
            <person name="Wangdi T."/>
            <person name="Weiand M."/>
            <person name="Wilkinson J."/>
            <person name="Wilson A."/>
            <person name="Yadav S."/>
            <person name="Young G."/>
            <person name="Yu Q."/>
            <person name="Zembek L."/>
            <person name="Zhong D."/>
            <person name="Zimmer A."/>
            <person name="Zwirko Z."/>
            <person name="Jaffe D.B."/>
            <person name="Alvarez P."/>
            <person name="Brockman W."/>
            <person name="Butler J."/>
            <person name="Chin C."/>
            <person name="Gnerre S."/>
            <person name="Grabherr M."/>
            <person name="Kleber M."/>
            <person name="Mauceli E."/>
            <person name="MacCallum I."/>
        </authorList>
    </citation>
    <scope>NUCLEOTIDE SEQUENCE [LARGE SCALE GENOMIC DNA]</scope>
    <source>
        <strain evidence="7">TSC#14024-0371.13</strain>
        <strain evidence="9">Tucson 14024-0371.13</strain>
    </source>
</reference>
<dbReference type="InterPro" id="IPR052647">
    <property type="entry name" value="Zinc_finger_CCCH-type"/>
</dbReference>
<protein>
    <submittedName>
        <fullName evidence="7">Uncharacterized protein, isoform A</fullName>
    </submittedName>
    <submittedName>
        <fullName evidence="8">Uncharacterized protein, isoform B</fullName>
    </submittedName>
</protein>
<feature type="region of interest" description="Disordered" evidence="5">
    <location>
        <begin position="679"/>
        <end position="980"/>
    </location>
</feature>
<dbReference type="GO" id="GO:0071011">
    <property type="term" value="C:precatalytic spliceosome"/>
    <property type="evidence" value="ECO:0007669"/>
    <property type="project" value="TreeGrafter"/>
</dbReference>
<dbReference type="OrthoDB" id="10072532at2759"/>
<dbReference type="InterPro" id="IPR000571">
    <property type="entry name" value="Znf_CCCH"/>
</dbReference>
<evidence type="ECO:0000313" key="8">
    <source>
        <dbReference type="EMBL" id="KPU75172.1"/>
    </source>
</evidence>
<dbReference type="EMBL" id="CH902622">
    <property type="protein sequence ID" value="KPU75172.1"/>
    <property type="molecule type" value="Genomic_DNA"/>
</dbReference>
<name>B3MRT4_DROAN</name>
<dbReference type="SUPFAM" id="SSF90229">
    <property type="entry name" value="CCCH zinc finger"/>
    <property type="match status" value="1"/>
</dbReference>
<evidence type="ECO:0000256" key="1">
    <source>
        <dbReference type="ARBA" id="ARBA00022723"/>
    </source>
</evidence>
<organism evidence="7 9">
    <name type="scientific">Drosophila ananassae</name>
    <name type="common">Fruit fly</name>
    <dbReference type="NCBI Taxonomy" id="7217"/>
    <lineage>
        <taxon>Eukaryota</taxon>
        <taxon>Metazoa</taxon>
        <taxon>Ecdysozoa</taxon>
        <taxon>Arthropoda</taxon>
        <taxon>Hexapoda</taxon>
        <taxon>Insecta</taxon>
        <taxon>Pterygota</taxon>
        <taxon>Neoptera</taxon>
        <taxon>Endopterygota</taxon>
        <taxon>Diptera</taxon>
        <taxon>Brachycera</taxon>
        <taxon>Muscomorpha</taxon>
        <taxon>Ephydroidea</taxon>
        <taxon>Drosophilidae</taxon>
        <taxon>Drosophila</taxon>
        <taxon>Sophophora</taxon>
    </lineage>
</organism>
<feature type="region of interest" description="Disordered" evidence="5">
    <location>
        <begin position="570"/>
        <end position="591"/>
    </location>
</feature>
<feature type="compositionally biased region" description="Acidic residues" evidence="5">
    <location>
        <begin position="274"/>
        <end position="285"/>
    </location>
</feature>
<dbReference type="OMA" id="PYRNYRR"/>
<feature type="compositionally biased region" description="Basic and acidic residues" evidence="5">
    <location>
        <begin position="913"/>
        <end position="933"/>
    </location>
</feature>
<dbReference type="Proteomes" id="UP000007801">
    <property type="component" value="Unassembled WGS sequence"/>
</dbReference>
<dbReference type="PANTHER" id="PTHR46582:SF1">
    <property type="entry name" value="ZINC FINGER CCCH DOMAIN-CONTAINING PROTEIN 18"/>
    <property type="match status" value="1"/>
</dbReference>
<keyword evidence="2 4" id="KW-0863">Zinc-finger</keyword>
<dbReference type="InterPro" id="IPR036855">
    <property type="entry name" value="Znf_CCCH_sf"/>
</dbReference>
<evidence type="ECO:0000256" key="2">
    <source>
        <dbReference type="ARBA" id="ARBA00022771"/>
    </source>
</evidence>
<keyword evidence="9" id="KW-1185">Reference proteome</keyword>
<dbReference type="FunCoup" id="B3MRT4">
    <property type="interactions" value="1483"/>
</dbReference>
<feature type="zinc finger region" description="C3H1-type" evidence="4">
    <location>
        <begin position="389"/>
        <end position="416"/>
    </location>
</feature>
<feature type="compositionally biased region" description="Low complexity" evidence="5">
    <location>
        <begin position="829"/>
        <end position="857"/>
    </location>
</feature>
<proteinExistence type="predicted"/>
<dbReference type="InterPro" id="IPR041367">
    <property type="entry name" value="Znf-CCCH_4"/>
</dbReference>
<feature type="compositionally biased region" description="Basic and acidic residues" evidence="5">
    <location>
        <begin position="354"/>
        <end position="370"/>
    </location>
</feature>
<feature type="compositionally biased region" description="Basic and acidic residues" evidence="5">
    <location>
        <begin position="865"/>
        <end position="885"/>
    </location>
</feature>
<evidence type="ECO:0000313" key="7">
    <source>
        <dbReference type="EMBL" id="EDV34489.1"/>
    </source>
</evidence>
<feature type="compositionally biased region" description="Basic and acidic residues" evidence="5">
    <location>
        <begin position="289"/>
        <end position="303"/>
    </location>
</feature>
<dbReference type="STRING" id="7217.B3MRT4"/>
<reference evidence="7" key="2">
    <citation type="journal article" date="2008" name="Bioinformatics">
        <title>Assembly reconciliation.</title>
        <authorList>
            <person name="Zimin A.V."/>
            <person name="Smith D.R."/>
            <person name="Sutton G."/>
            <person name="Yorke J.A."/>
        </authorList>
    </citation>
    <scope>NUCLEOTIDE SEQUENCE</scope>
    <source>
        <strain evidence="7">TSC#14024-0371.13</strain>
    </source>
</reference>
<dbReference type="GO" id="GO:0008270">
    <property type="term" value="F:zinc ion binding"/>
    <property type="evidence" value="ECO:0007669"/>
    <property type="project" value="UniProtKB-KW"/>
</dbReference>
<feature type="compositionally biased region" description="Acidic residues" evidence="5">
    <location>
        <begin position="318"/>
        <end position="333"/>
    </location>
</feature>
<dbReference type="eggNOG" id="ENOG502R7WP">
    <property type="taxonomic scope" value="Eukaryota"/>
</dbReference>
<dbReference type="KEGG" id="dan:6503626"/>
<evidence type="ECO:0000256" key="5">
    <source>
        <dbReference type="SAM" id="MobiDB-lite"/>
    </source>
</evidence>
<accession>B3MRT4</accession>
<dbReference type="Pfam" id="PF18044">
    <property type="entry name" value="zf-CCCH_4"/>
    <property type="match status" value="1"/>
</dbReference>
<feature type="compositionally biased region" description="Basic and acidic residues" evidence="5">
    <location>
        <begin position="941"/>
        <end position="980"/>
    </location>
</feature>
<dbReference type="PROSITE" id="PS50103">
    <property type="entry name" value="ZF_C3H1"/>
    <property type="match status" value="1"/>
</dbReference>
<feature type="compositionally biased region" description="Basic residues" evidence="5">
    <location>
        <begin position="796"/>
        <end position="812"/>
    </location>
</feature>
<dbReference type="GO" id="GO:0003723">
    <property type="term" value="F:RNA binding"/>
    <property type="evidence" value="ECO:0007669"/>
    <property type="project" value="TreeGrafter"/>
</dbReference>
<feature type="compositionally biased region" description="Low complexity" evidence="5">
    <location>
        <begin position="144"/>
        <end position="159"/>
    </location>
</feature>
<dbReference type="Gene3D" id="4.10.1000.10">
    <property type="entry name" value="Zinc finger, CCCH-type"/>
    <property type="match status" value="1"/>
</dbReference>
<dbReference type="AlphaFoldDB" id="B3MRT4"/>
<feature type="compositionally biased region" description="Low complexity" evidence="5">
    <location>
        <begin position="713"/>
        <end position="738"/>
    </location>
</feature>
<evidence type="ECO:0000256" key="4">
    <source>
        <dbReference type="PROSITE-ProRule" id="PRU00723"/>
    </source>
</evidence>
<dbReference type="SMART" id="SM00356">
    <property type="entry name" value="ZnF_C3H1"/>
    <property type="match status" value="1"/>
</dbReference>
<keyword evidence="3 4" id="KW-0862">Zinc</keyword>
<feature type="compositionally biased region" description="Basic and acidic residues" evidence="5">
    <location>
        <begin position="236"/>
        <end position="252"/>
    </location>
</feature>
<evidence type="ECO:0000256" key="3">
    <source>
        <dbReference type="ARBA" id="ARBA00022833"/>
    </source>
</evidence>
<feature type="region of interest" description="Disordered" evidence="5">
    <location>
        <begin position="1"/>
        <end position="390"/>
    </location>
</feature>
<evidence type="ECO:0000259" key="6">
    <source>
        <dbReference type="PROSITE" id="PS50103"/>
    </source>
</evidence>
<sequence>MVLDMESDDSRASSPSNSSESRSNSPANNKDAASHEAAADARPPIAAARSARSVSTSSSSSNSSSSSSRSAISKNMKKSSSSSSGSGSGSSSSSGSSSEDEPDQEPPPQPPQQQSQEKLDHQDQPEPEAAVSEDQPVPSPSAKSQPSSFLSSVRSRSNSPADQQLYNQAAVDLNISHEDLSDVSDIEAETEKRASSKNSSPRPVDEEEDGAISNDSLPGPGEKEAKLNGKAAVSGGHEKGTSATARESKPEDAASNGRAGGGLEEDLVKTHDDDALDFEAEEGECAEPVAKESADQPKDDTKANESNQAKGTPKPAQDDDDDDDGEVDAEEGEEKSKEGQNAAEENGSLEEGEETSKEKEKEKAKKKKDEEELEEGEVSDEDEKRPEETEPKPVCRFYTRGQCTWGMSCRFLHPGVTDKGNYTMFESLVRSVPMQGGAASGSTASGSSTSAAAAAAAARSAASAYSAAHAAAVADYHDYRNERPALHHRSAMHHPSSVYAGHAHESRGGMLPDGGPVVVENAWERGLRTAKEMMRKANKRKEQDMDFEDKKMNLTLSPDELEKDPYYLKERAGASSPPPPSRGVEPPMNPHGMAMSMHPHAGLSHGNPRALLPMQYSVYGPMTDRYGRSQYMHQPYEDVDVYGRMARYRELPPHRMPHYEDDRRLRPAREVIVQRVEAAGRGDEWSDPWMRSKSMGRGSYEREDRRRRERRSYSTNSSYSTTNSSQSDSSDSTSRSSSPSEHKRRYGGSSHKAAGAPGASSRRHSGHGRSASQAARRRHTSKGSHSPSYKRAAMEHKRHSGGHSPASKRKKLSSPSQKKFDKLRRRHSSSSSDSDSSDTSYSESESGSSSSDSSSGSQTPQKRVRSTDKALNERKLIKKPPEVPRKRSPISIEIKKTSNMVGVSALASPNSIDSEREKDPHGKDNHSKEKEHNSSSSGSGGRDKEKDKDREKEKESKEHDKDNKDKDNKDGKKSRREELLKQLRAVEDAIAKKRSKLT</sequence>
<keyword evidence="1 4" id="KW-0479">Metal-binding</keyword>
<dbReference type="GeneID" id="6503626"/>
<dbReference type="HOGENOM" id="CLU_321668_0_0_1"/>
<feature type="compositionally biased region" description="Polar residues" evidence="5">
    <location>
        <begin position="897"/>
        <end position="912"/>
    </location>
</feature>
<reference evidence="7" key="3">
    <citation type="submission" date="2015-10" db="EMBL/GenBank/DDBJ databases">
        <authorList>
            <consortium name="FlyBase"/>
        </authorList>
    </citation>
    <scope>NUCLEOTIDE SEQUENCE</scope>
    <source>
        <strain evidence="7">TSC#14024-0371.13</strain>
    </source>
</reference>
<dbReference type="PANTHER" id="PTHR46582">
    <property type="entry name" value="ZINC FINGER CCCH DOMAIN-CONTAINING PROTEIN 18"/>
    <property type="match status" value="1"/>
</dbReference>